<evidence type="ECO:0000256" key="1">
    <source>
        <dbReference type="SAM" id="MobiDB-lite"/>
    </source>
</evidence>
<feature type="chain" id="PRO_5004975360" evidence="2">
    <location>
        <begin position="17"/>
        <end position="197"/>
    </location>
</feature>
<comment type="caution">
    <text evidence="3">The sequence shown here is derived from an EMBL/GenBank/DDBJ whole genome shotgun (WGS) entry which is preliminary data.</text>
</comment>
<feature type="non-terminal residue" evidence="3">
    <location>
        <position position="1"/>
    </location>
</feature>
<evidence type="ECO:0000313" key="4">
    <source>
        <dbReference type="Proteomes" id="UP000023152"/>
    </source>
</evidence>
<reference evidence="3 4" key="1">
    <citation type="journal article" date="2013" name="Curr. Biol.">
        <title>The Genome of the Foraminiferan Reticulomyxa filosa.</title>
        <authorList>
            <person name="Glockner G."/>
            <person name="Hulsmann N."/>
            <person name="Schleicher M."/>
            <person name="Noegel A.A."/>
            <person name="Eichinger L."/>
            <person name="Gallinger C."/>
            <person name="Pawlowski J."/>
            <person name="Sierra R."/>
            <person name="Euteneuer U."/>
            <person name="Pillet L."/>
            <person name="Moustafa A."/>
            <person name="Platzer M."/>
            <person name="Groth M."/>
            <person name="Szafranski K."/>
            <person name="Schliwa M."/>
        </authorList>
    </citation>
    <scope>NUCLEOTIDE SEQUENCE [LARGE SCALE GENOMIC DNA]</scope>
</reference>
<name>X6M1P8_RETFI</name>
<feature type="region of interest" description="Disordered" evidence="1">
    <location>
        <begin position="66"/>
        <end position="131"/>
    </location>
</feature>
<keyword evidence="4" id="KW-1185">Reference proteome</keyword>
<accession>X6M1P8</accession>
<dbReference type="Proteomes" id="UP000023152">
    <property type="component" value="Unassembled WGS sequence"/>
</dbReference>
<sequence length="197" mass="22371">VAKCIWIGCVVLCVCACTYMCVCLYDNTKGKQTNQLNVLISCPFAIGTNYIRKNICISTQQNGSESAADIKEQTEVSDEPISSDPEPVQPVAEVKAVPSEASADEVAKPVEHDEFKDKEPHNDNPQPLKRRSTEAYETLMTFVLRQSEDLREQFLDVYASPKLNPILLASYSELKHMEKEEQERVWNALLTRWKRFI</sequence>
<evidence type="ECO:0000313" key="3">
    <source>
        <dbReference type="EMBL" id="ETO07531.1"/>
    </source>
</evidence>
<feature type="compositionally biased region" description="Basic and acidic residues" evidence="1">
    <location>
        <begin position="105"/>
        <end position="122"/>
    </location>
</feature>
<protein>
    <submittedName>
        <fullName evidence="3">Uncharacterized protein</fullName>
    </submittedName>
</protein>
<proteinExistence type="predicted"/>
<organism evidence="3 4">
    <name type="scientific">Reticulomyxa filosa</name>
    <dbReference type="NCBI Taxonomy" id="46433"/>
    <lineage>
        <taxon>Eukaryota</taxon>
        <taxon>Sar</taxon>
        <taxon>Rhizaria</taxon>
        <taxon>Retaria</taxon>
        <taxon>Foraminifera</taxon>
        <taxon>Monothalamids</taxon>
        <taxon>Reticulomyxidae</taxon>
        <taxon>Reticulomyxa</taxon>
    </lineage>
</organism>
<gene>
    <name evidence="3" type="ORF">RFI_29861</name>
</gene>
<dbReference type="AlphaFoldDB" id="X6M1P8"/>
<evidence type="ECO:0000256" key="2">
    <source>
        <dbReference type="SAM" id="SignalP"/>
    </source>
</evidence>
<dbReference type="EMBL" id="ASPP01026079">
    <property type="protein sequence ID" value="ETO07531.1"/>
    <property type="molecule type" value="Genomic_DNA"/>
</dbReference>
<feature type="signal peptide" evidence="2">
    <location>
        <begin position="1"/>
        <end position="16"/>
    </location>
</feature>
<keyword evidence="2" id="KW-0732">Signal</keyword>